<dbReference type="EMBL" id="CP018866">
    <property type="protein sequence ID" value="AST90639.1"/>
    <property type="molecule type" value="Genomic_DNA"/>
</dbReference>
<dbReference type="Proteomes" id="UP000215224">
    <property type="component" value="Chromosome"/>
</dbReference>
<evidence type="ECO:0008006" key="3">
    <source>
        <dbReference type="Google" id="ProtNLM"/>
    </source>
</evidence>
<reference evidence="1 2" key="1">
    <citation type="submission" date="2016-12" db="EMBL/GenBank/DDBJ databases">
        <title>The whole genome sequencing and assembly of Bacillus cohnii DSM 6307T strain.</title>
        <authorList>
            <person name="Lee Y.-J."/>
            <person name="Yi H."/>
            <person name="Bahn Y.-S."/>
            <person name="Kim J.F."/>
            <person name="Lee D.-W."/>
        </authorList>
    </citation>
    <scope>NUCLEOTIDE SEQUENCE [LARGE SCALE GENOMIC DNA]</scope>
    <source>
        <strain evidence="1 2">DSM 6307</strain>
    </source>
</reference>
<dbReference type="Pfam" id="PF13692">
    <property type="entry name" value="Glyco_trans_1_4"/>
    <property type="match status" value="1"/>
</dbReference>
<name>A0A223KMA4_9BACI</name>
<dbReference type="RefSeq" id="WP_066414737.1">
    <property type="nucleotide sequence ID" value="NZ_CP018866.1"/>
</dbReference>
<organism evidence="1 2">
    <name type="scientific">Sutcliffiella cohnii</name>
    <dbReference type="NCBI Taxonomy" id="33932"/>
    <lineage>
        <taxon>Bacteria</taxon>
        <taxon>Bacillati</taxon>
        <taxon>Bacillota</taxon>
        <taxon>Bacilli</taxon>
        <taxon>Bacillales</taxon>
        <taxon>Bacillaceae</taxon>
        <taxon>Sutcliffiella</taxon>
    </lineage>
</organism>
<gene>
    <name evidence="1" type="ORF">BC6307_04760</name>
</gene>
<evidence type="ECO:0000313" key="1">
    <source>
        <dbReference type="EMBL" id="AST90639.1"/>
    </source>
</evidence>
<dbReference type="SUPFAM" id="SSF53756">
    <property type="entry name" value="UDP-Glycosyltransferase/glycogen phosphorylase"/>
    <property type="match status" value="1"/>
</dbReference>
<accession>A0A223KMA4</accession>
<dbReference type="Gene3D" id="3.40.50.2000">
    <property type="entry name" value="Glycogen Phosphorylase B"/>
    <property type="match status" value="1"/>
</dbReference>
<dbReference type="STRING" id="1314751.GCA_001591425_01732"/>
<proteinExistence type="predicted"/>
<protein>
    <recommendedName>
        <fullName evidence="3">Glycosyltransferase</fullName>
    </recommendedName>
</protein>
<evidence type="ECO:0000313" key="2">
    <source>
        <dbReference type="Proteomes" id="UP000215224"/>
    </source>
</evidence>
<dbReference type="AlphaFoldDB" id="A0A223KMA4"/>
<keyword evidence="2" id="KW-1185">Reference proteome</keyword>
<dbReference type="KEGG" id="bcoh:BC6307_04760"/>
<sequence>MDIIIYPPTINWTFMKQRPQQLMKKFADSGYKVFYCNQTQTEKDIEEISPNLFIVHNHDQWLKEILPKARKNKKVGIWCSWAKLASTLKKYEPNWIIYDCVDEFADWIKYEPEMVKIADAIVCTAERLKKKLQNNYPTKRTELIRNAYDQEMMLHENSKDIIIPKKKIGYIGAWAPWIDEELISRLARTLNYVEIEIIGIEFGKKFNLHHIPNIKFLGHKPHSELPNFLKNYSLCIIPFRINPITLATNPVKMYEYLATGHPVVSTNLPECYLAQPYVDVANNHVDFINKVRNRLQNPGNSLERKQFALNNTWSHRVNQAIHLIREISK</sequence>